<dbReference type="Pfam" id="PF13241">
    <property type="entry name" value="NAD_binding_7"/>
    <property type="match status" value="1"/>
</dbReference>
<dbReference type="PANTHER" id="PTHR35330">
    <property type="entry name" value="SIROHEME BIOSYNTHESIS PROTEIN MET8"/>
    <property type="match status" value="1"/>
</dbReference>
<evidence type="ECO:0000256" key="6">
    <source>
        <dbReference type="ARBA" id="ARBA00047561"/>
    </source>
</evidence>
<sequence length="216" mass="22405">MSVLPVFLNLRGESALVVGGGAVALRRVTTLLEAGLSVTVVAPELHTDFDTLPVQLERRAYRSSDVAGQRVVVTATDSPAVNDTVTADARAAGALVNHAGDAGQGSLRFAATTARAGVQVAVSSGRELPMLTQALTERIAEVLPTQTQVDGWTAQRERALALEPQAKAAALAALRADIRTGLGLRAPEVGDQKVDVQTQTVQTQAQRLKPVSGGAA</sequence>
<evidence type="ECO:0000256" key="5">
    <source>
        <dbReference type="ARBA" id="ARBA00023244"/>
    </source>
</evidence>
<dbReference type="EMBL" id="JBHLYR010000008">
    <property type="protein sequence ID" value="MFB9990729.1"/>
    <property type="molecule type" value="Genomic_DNA"/>
</dbReference>
<protein>
    <recommendedName>
        <fullName evidence="2">precorrin-2 dehydrogenase</fullName>
        <ecNumber evidence="2">1.3.1.76</ecNumber>
    </recommendedName>
</protein>
<comment type="pathway">
    <text evidence="1">Porphyrin-containing compound metabolism; siroheme biosynthesis; sirohydrochlorin from precorrin-2: step 1/1.</text>
</comment>
<dbReference type="NCBIfam" id="TIGR01470">
    <property type="entry name" value="cysG_Nterm"/>
    <property type="match status" value="1"/>
</dbReference>
<dbReference type="EC" id="1.3.1.76" evidence="2"/>
<reference evidence="7 8" key="1">
    <citation type="submission" date="2024-09" db="EMBL/GenBank/DDBJ databases">
        <authorList>
            <person name="Sun Q."/>
            <person name="Mori K."/>
        </authorList>
    </citation>
    <scope>NUCLEOTIDE SEQUENCE [LARGE SCALE GENOMIC DNA]</scope>
    <source>
        <strain evidence="7 8">JCM 13503</strain>
    </source>
</reference>
<dbReference type="PANTHER" id="PTHR35330:SF1">
    <property type="entry name" value="SIROHEME BIOSYNTHESIS PROTEIN MET8"/>
    <property type="match status" value="1"/>
</dbReference>
<evidence type="ECO:0000256" key="2">
    <source>
        <dbReference type="ARBA" id="ARBA00012400"/>
    </source>
</evidence>
<proteinExistence type="predicted"/>
<dbReference type="SUPFAM" id="SSF51735">
    <property type="entry name" value="NAD(P)-binding Rossmann-fold domains"/>
    <property type="match status" value="1"/>
</dbReference>
<evidence type="ECO:0000313" key="7">
    <source>
        <dbReference type="EMBL" id="MFB9990729.1"/>
    </source>
</evidence>
<evidence type="ECO:0000256" key="4">
    <source>
        <dbReference type="ARBA" id="ARBA00023027"/>
    </source>
</evidence>
<dbReference type="Gene3D" id="3.40.50.720">
    <property type="entry name" value="NAD(P)-binding Rossmann-like Domain"/>
    <property type="match status" value="1"/>
</dbReference>
<evidence type="ECO:0000256" key="3">
    <source>
        <dbReference type="ARBA" id="ARBA00023002"/>
    </source>
</evidence>
<keyword evidence="3" id="KW-0560">Oxidoreductase</keyword>
<dbReference type="SUPFAM" id="SSF75615">
    <property type="entry name" value="Siroheme synthase middle domains-like"/>
    <property type="match status" value="1"/>
</dbReference>
<keyword evidence="5" id="KW-0627">Porphyrin biosynthesis</keyword>
<keyword evidence="4" id="KW-0520">NAD</keyword>
<organism evidence="7 8">
    <name type="scientific">Deinococcus oregonensis</name>
    <dbReference type="NCBI Taxonomy" id="1805970"/>
    <lineage>
        <taxon>Bacteria</taxon>
        <taxon>Thermotogati</taxon>
        <taxon>Deinococcota</taxon>
        <taxon>Deinococci</taxon>
        <taxon>Deinococcales</taxon>
        <taxon>Deinococcaceae</taxon>
        <taxon>Deinococcus</taxon>
    </lineage>
</organism>
<dbReference type="Proteomes" id="UP001589733">
    <property type="component" value="Unassembled WGS sequence"/>
</dbReference>
<dbReference type="RefSeq" id="WP_380004936.1">
    <property type="nucleotide sequence ID" value="NZ_JBHLYR010000008.1"/>
</dbReference>
<accession>A0ABV6ATB2</accession>
<dbReference type="InterPro" id="IPR028161">
    <property type="entry name" value="Met8-like"/>
</dbReference>
<dbReference type="InterPro" id="IPR006367">
    <property type="entry name" value="Sirohaem_synthase_N"/>
</dbReference>
<gene>
    <name evidence="7" type="ORF">ACFFLM_01835</name>
</gene>
<keyword evidence="8" id="KW-1185">Reference proteome</keyword>
<comment type="catalytic activity">
    <reaction evidence="6">
        <text>precorrin-2 + NAD(+) = sirohydrochlorin + NADH + 2 H(+)</text>
        <dbReference type="Rhea" id="RHEA:15613"/>
        <dbReference type="ChEBI" id="CHEBI:15378"/>
        <dbReference type="ChEBI" id="CHEBI:57540"/>
        <dbReference type="ChEBI" id="CHEBI:57945"/>
        <dbReference type="ChEBI" id="CHEBI:58351"/>
        <dbReference type="ChEBI" id="CHEBI:58827"/>
        <dbReference type="EC" id="1.3.1.76"/>
    </reaction>
</comment>
<evidence type="ECO:0000313" key="8">
    <source>
        <dbReference type="Proteomes" id="UP001589733"/>
    </source>
</evidence>
<evidence type="ECO:0000256" key="1">
    <source>
        <dbReference type="ARBA" id="ARBA00005010"/>
    </source>
</evidence>
<comment type="caution">
    <text evidence="7">The sequence shown here is derived from an EMBL/GenBank/DDBJ whole genome shotgun (WGS) entry which is preliminary data.</text>
</comment>
<dbReference type="InterPro" id="IPR036291">
    <property type="entry name" value="NAD(P)-bd_dom_sf"/>
</dbReference>
<name>A0ABV6ATB2_9DEIO</name>